<gene>
    <name evidence="11 13" type="primary">nadD</name>
    <name evidence="13" type="ORF">SDENCHOL_10417</name>
</gene>
<feature type="domain" description="Cytidyltransferase-like" evidence="12">
    <location>
        <begin position="11"/>
        <end position="191"/>
    </location>
</feature>
<comment type="pathway">
    <text evidence="2 11">Cofactor biosynthesis; NAD(+) biosynthesis; deamido-NAD(+) from nicotinate D-ribonucleotide: step 1/1.</text>
</comment>
<evidence type="ECO:0000313" key="14">
    <source>
        <dbReference type="Proteomes" id="UP000242886"/>
    </source>
</evidence>
<name>A0A7Z7MUL9_9PROT</name>
<keyword evidence="4 11" id="KW-0662">Pyridine nucleotide biosynthesis</keyword>
<dbReference type="CDD" id="cd02165">
    <property type="entry name" value="NMNAT"/>
    <property type="match status" value="1"/>
</dbReference>
<dbReference type="GO" id="GO:0004515">
    <property type="term" value="F:nicotinate-nucleotide adenylyltransferase activity"/>
    <property type="evidence" value="ECO:0007669"/>
    <property type="project" value="UniProtKB-UniRule"/>
</dbReference>
<evidence type="ECO:0000256" key="8">
    <source>
        <dbReference type="ARBA" id="ARBA00022840"/>
    </source>
</evidence>
<dbReference type="NCBIfam" id="NF000840">
    <property type="entry name" value="PRK00071.1-3"/>
    <property type="match status" value="1"/>
</dbReference>
<dbReference type="GO" id="GO:0009435">
    <property type="term" value="P:NAD+ biosynthetic process"/>
    <property type="evidence" value="ECO:0007669"/>
    <property type="project" value="UniProtKB-UniRule"/>
</dbReference>
<comment type="function">
    <text evidence="1 11">Catalyzes the reversible adenylation of nicotinate mononucleotide (NaMN) to nicotinic acid adenine dinucleotide (NaAD).</text>
</comment>
<dbReference type="Gene3D" id="3.40.50.620">
    <property type="entry name" value="HUPs"/>
    <property type="match status" value="1"/>
</dbReference>
<dbReference type="SUPFAM" id="SSF52374">
    <property type="entry name" value="Nucleotidylyl transferase"/>
    <property type="match status" value="1"/>
</dbReference>
<dbReference type="RefSeq" id="WP_154715823.1">
    <property type="nucleotide sequence ID" value="NZ_LT837803.1"/>
</dbReference>
<evidence type="ECO:0000256" key="2">
    <source>
        <dbReference type="ARBA" id="ARBA00005019"/>
    </source>
</evidence>
<dbReference type="NCBIfam" id="NF000839">
    <property type="entry name" value="PRK00071.1-1"/>
    <property type="match status" value="1"/>
</dbReference>
<keyword evidence="14" id="KW-1185">Reference proteome</keyword>
<dbReference type="PANTHER" id="PTHR39321">
    <property type="entry name" value="NICOTINATE-NUCLEOTIDE ADENYLYLTRANSFERASE-RELATED"/>
    <property type="match status" value="1"/>
</dbReference>
<dbReference type="InterPro" id="IPR004821">
    <property type="entry name" value="Cyt_trans-like"/>
</dbReference>
<evidence type="ECO:0000256" key="5">
    <source>
        <dbReference type="ARBA" id="ARBA00022679"/>
    </source>
</evidence>
<keyword evidence="8 11" id="KW-0067">ATP-binding</keyword>
<keyword evidence="5 11" id="KW-0808">Transferase</keyword>
<evidence type="ECO:0000256" key="7">
    <source>
        <dbReference type="ARBA" id="ARBA00022741"/>
    </source>
</evidence>
<evidence type="ECO:0000256" key="4">
    <source>
        <dbReference type="ARBA" id="ARBA00022642"/>
    </source>
</evidence>
<dbReference type="HAMAP" id="MF_00244">
    <property type="entry name" value="NaMN_adenylyltr"/>
    <property type="match status" value="1"/>
</dbReference>
<dbReference type="AlphaFoldDB" id="A0A7Z7MUL9"/>
<evidence type="ECO:0000256" key="11">
    <source>
        <dbReference type="HAMAP-Rule" id="MF_00244"/>
    </source>
</evidence>
<dbReference type="Proteomes" id="UP000242886">
    <property type="component" value="Chromosome SDENCHOL"/>
</dbReference>
<dbReference type="NCBIfam" id="TIGR00125">
    <property type="entry name" value="cyt_tran_rel"/>
    <property type="match status" value="1"/>
</dbReference>
<proteinExistence type="inferred from homology"/>
<dbReference type="EMBL" id="LT837803">
    <property type="protein sequence ID" value="SMB21863.1"/>
    <property type="molecule type" value="Genomic_DNA"/>
</dbReference>
<keyword evidence="7 11" id="KW-0547">Nucleotide-binding</keyword>
<organism evidence="13 14">
    <name type="scientific">Sterolibacterium denitrificans</name>
    <dbReference type="NCBI Taxonomy" id="157592"/>
    <lineage>
        <taxon>Bacteria</taxon>
        <taxon>Pseudomonadati</taxon>
        <taxon>Pseudomonadota</taxon>
        <taxon>Betaproteobacteria</taxon>
        <taxon>Nitrosomonadales</taxon>
        <taxon>Sterolibacteriaceae</taxon>
        <taxon>Sterolibacterium</taxon>
    </lineage>
</organism>
<dbReference type="NCBIfam" id="TIGR00482">
    <property type="entry name" value="nicotinate (nicotinamide) nucleotide adenylyltransferase"/>
    <property type="match status" value="1"/>
</dbReference>
<dbReference type="PANTHER" id="PTHR39321:SF3">
    <property type="entry name" value="PHOSPHOPANTETHEINE ADENYLYLTRANSFERASE"/>
    <property type="match status" value="1"/>
</dbReference>
<dbReference type="Pfam" id="PF01467">
    <property type="entry name" value="CTP_transf_like"/>
    <property type="match status" value="1"/>
</dbReference>
<comment type="catalytic activity">
    <reaction evidence="10 11">
        <text>nicotinate beta-D-ribonucleotide + ATP + H(+) = deamido-NAD(+) + diphosphate</text>
        <dbReference type="Rhea" id="RHEA:22860"/>
        <dbReference type="ChEBI" id="CHEBI:15378"/>
        <dbReference type="ChEBI" id="CHEBI:30616"/>
        <dbReference type="ChEBI" id="CHEBI:33019"/>
        <dbReference type="ChEBI" id="CHEBI:57502"/>
        <dbReference type="ChEBI" id="CHEBI:58437"/>
        <dbReference type="EC" id="2.7.7.18"/>
    </reaction>
</comment>
<dbReference type="UniPathway" id="UPA00253">
    <property type="reaction ID" value="UER00332"/>
</dbReference>
<keyword evidence="6 11" id="KW-0548">Nucleotidyltransferase</keyword>
<evidence type="ECO:0000313" key="13">
    <source>
        <dbReference type="EMBL" id="SMB21863.1"/>
    </source>
</evidence>
<evidence type="ECO:0000259" key="12">
    <source>
        <dbReference type="Pfam" id="PF01467"/>
    </source>
</evidence>
<dbReference type="GO" id="GO:0005524">
    <property type="term" value="F:ATP binding"/>
    <property type="evidence" value="ECO:0007669"/>
    <property type="project" value="UniProtKB-KW"/>
</dbReference>
<comment type="similarity">
    <text evidence="3 11">Belongs to the NadD family.</text>
</comment>
<dbReference type="EC" id="2.7.7.18" evidence="11"/>
<dbReference type="InterPro" id="IPR014729">
    <property type="entry name" value="Rossmann-like_a/b/a_fold"/>
</dbReference>
<reference evidence="13" key="1">
    <citation type="submission" date="2017-03" db="EMBL/GenBank/DDBJ databases">
        <authorList>
            <consortium name="AG Boll"/>
        </authorList>
    </citation>
    <scope>NUCLEOTIDE SEQUENCE [LARGE SCALE GENOMIC DNA]</scope>
    <source>
        <strain evidence="13">Chol</strain>
    </source>
</reference>
<dbReference type="InterPro" id="IPR005248">
    <property type="entry name" value="NadD/NMNAT"/>
</dbReference>
<evidence type="ECO:0000256" key="3">
    <source>
        <dbReference type="ARBA" id="ARBA00009014"/>
    </source>
</evidence>
<evidence type="ECO:0000256" key="1">
    <source>
        <dbReference type="ARBA" id="ARBA00002324"/>
    </source>
</evidence>
<protein>
    <recommendedName>
        <fullName evidence="11">Probable nicotinate-nucleotide adenylyltransferase</fullName>
        <ecNumber evidence="11">2.7.7.18</ecNumber>
    </recommendedName>
    <alternativeName>
        <fullName evidence="11">Deamido-NAD(+) diphosphorylase</fullName>
    </alternativeName>
    <alternativeName>
        <fullName evidence="11">Deamido-NAD(+) pyrophosphorylase</fullName>
    </alternativeName>
    <alternativeName>
        <fullName evidence="11">Nicotinate mononucleotide adenylyltransferase</fullName>
        <shortName evidence="11">NaMN adenylyltransferase</shortName>
    </alternativeName>
</protein>
<sequence>MPEASTGPIGILGGTFDPVHYGHLRLAEQAREQLGLAEVRWIPAGQPPHRDTPRGTPAQRLDMVKLAIAGNPAFALDAGEAFSRAPSYSVDTLTRLRGELGARQALVLLLGSDAFLGLADWHRWRELFDLAHIAVATRPGSTLTMDKLPDALAAEFAARRCNHANEIGGRPAGGILPFTITALDISATLLRASLAEGRSARYLLPDPVLDYIFRQHLYST</sequence>
<evidence type="ECO:0000256" key="6">
    <source>
        <dbReference type="ARBA" id="ARBA00022695"/>
    </source>
</evidence>
<evidence type="ECO:0000256" key="10">
    <source>
        <dbReference type="ARBA" id="ARBA00048721"/>
    </source>
</evidence>
<accession>A0A7Z7MUL9</accession>
<evidence type="ECO:0000256" key="9">
    <source>
        <dbReference type="ARBA" id="ARBA00023027"/>
    </source>
</evidence>
<keyword evidence="9 11" id="KW-0520">NAD</keyword>